<evidence type="ECO:0000313" key="3">
    <source>
        <dbReference type="Proteomes" id="UP000006298"/>
    </source>
</evidence>
<dbReference type="EMBL" id="JN712910">
    <property type="protein sequence ID" value="AEZ50586.1"/>
    <property type="molecule type" value="Genomic_DNA"/>
</dbReference>
<accession>J9PUN1</accession>
<name>J9PUN1_9CAUD</name>
<organism evidence="2 3">
    <name type="scientific">Bacillus phage BCD7</name>
    <dbReference type="NCBI Taxonomy" id="1136534"/>
    <lineage>
        <taxon>Viruses</taxon>
        <taxon>Duplodnaviria</taxon>
        <taxon>Heunggongvirae</taxon>
        <taxon>Uroviricota</taxon>
        <taxon>Caudoviricetes</taxon>
        <taxon>Becedseptimavirus</taxon>
        <taxon>Becedseptimavirus BCD7</taxon>
    </lineage>
</organism>
<sequence length="236" mass="26927">MSKTIKAILSISPEDFATFTLEELKEMHARLQDSAQKPARLKANLIDAQIKLKEKEAKANGEVQGELELVENSVKPKMRKRNTEKGKTKVSAPKPIHKEDEEEEKPKQKKKVASAPKKPEKEEPEEQGEFLDDVMKNGTTTYNHLAMESIKELPKHLISNPYKVFAFIEERPNDVSQFLALYSDENLVTLLDVTDDSIVQMKVDTFNTETKVIKYGKKTFPCKFYIATKEKAKQEA</sequence>
<evidence type="ECO:0000256" key="1">
    <source>
        <dbReference type="SAM" id="MobiDB-lite"/>
    </source>
</evidence>
<feature type="region of interest" description="Disordered" evidence="1">
    <location>
        <begin position="56"/>
        <end position="128"/>
    </location>
</feature>
<dbReference type="KEGG" id="vg:14011658"/>
<protein>
    <submittedName>
        <fullName evidence="2">Uncharacterized protein</fullName>
    </submittedName>
</protein>
<keyword evidence="3" id="KW-1185">Reference proteome</keyword>
<dbReference type="RefSeq" id="YP_007005990.1">
    <property type="nucleotide sequence ID" value="NC_019515.1"/>
</dbReference>
<gene>
    <name evidence="2" type="ORF">BCD7_0139</name>
</gene>
<proteinExistence type="predicted"/>
<evidence type="ECO:0000313" key="2">
    <source>
        <dbReference type="EMBL" id="AEZ50586.1"/>
    </source>
</evidence>
<reference evidence="2 3" key="1">
    <citation type="submission" date="2011-09" db="EMBL/GenBank/DDBJ databases">
        <title>Complete Genome Sequence of Bacillus cereus Bacteriophage BCD7.</title>
        <authorList>
            <person name="Lee J.-H."/>
            <person name="Shin H."/>
            <person name="Son B."/>
            <person name="Ryu S."/>
        </authorList>
    </citation>
    <scope>NUCLEOTIDE SEQUENCE [LARGE SCALE GENOMIC DNA]</scope>
</reference>
<dbReference type="Proteomes" id="UP000006298">
    <property type="component" value="Segment"/>
</dbReference>
<dbReference type="GeneID" id="14011658"/>